<evidence type="ECO:0000313" key="1">
    <source>
        <dbReference type="EMBL" id="OWW18213.1"/>
    </source>
</evidence>
<dbReference type="Proteomes" id="UP000197535">
    <property type="component" value="Unassembled WGS sequence"/>
</dbReference>
<accession>A0A254TCC5</accession>
<dbReference type="InterPro" id="IPR010662">
    <property type="entry name" value="RBBP9/YdeN"/>
</dbReference>
<sequence length="181" mass="19696">MTSTILIHPGLFNSGEGHWQTLWEGMLPGAHRVQQRDWEKPAREEWVSALDNAIRNAPGAVLLAAHSLGCATTAWWAETHGGVPHASKVKGALLVAPPDVERNDFPGFVTGFAPMPRRPLPFKAIVVASNDDPWCALAKAKAWAQAWGAHFHELGARGHINAESGLGDWPQGRDWLHSLAD</sequence>
<gene>
    <name evidence="1" type="ORF">AYR66_01520</name>
</gene>
<dbReference type="InterPro" id="IPR029058">
    <property type="entry name" value="AB_hydrolase_fold"/>
</dbReference>
<evidence type="ECO:0008006" key="3">
    <source>
        <dbReference type="Google" id="ProtNLM"/>
    </source>
</evidence>
<name>A0A254TCC5_9BURK</name>
<dbReference type="Gene3D" id="3.40.50.1820">
    <property type="entry name" value="alpha/beta hydrolase"/>
    <property type="match status" value="1"/>
</dbReference>
<dbReference type="GO" id="GO:0016787">
    <property type="term" value="F:hydrolase activity"/>
    <property type="evidence" value="ECO:0007669"/>
    <property type="project" value="InterPro"/>
</dbReference>
<evidence type="ECO:0000313" key="2">
    <source>
        <dbReference type="Proteomes" id="UP000197535"/>
    </source>
</evidence>
<protein>
    <recommendedName>
        <fullName evidence="3">Alpha/beta hydrolase</fullName>
    </recommendedName>
</protein>
<keyword evidence="2" id="KW-1185">Reference proteome</keyword>
<reference evidence="1 2" key="1">
    <citation type="submission" date="2016-02" db="EMBL/GenBank/DDBJ databases">
        <authorList>
            <person name="Wen L."/>
            <person name="He K."/>
            <person name="Yang H."/>
        </authorList>
    </citation>
    <scope>NUCLEOTIDE SEQUENCE [LARGE SCALE GENOMIC DNA]</scope>
    <source>
        <strain evidence="1 2">TSA40</strain>
    </source>
</reference>
<dbReference type="RefSeq" id="WP_088710622.1">
    <property type="nucleotide sequence ID" value="NZ_LSTO01000016.1"/>
</dbReference>
<comment type="caution">
    <text evidence="1">The sequence shown here is derived from an EMBL/GenBank/DDBJ whole genome shotgun (WGS) entry which is preliminary data.</text>
</comment>
<organism evidence="1 2">
    <name type="scientific">Noviherbaspirillum denitrificans</name>
    <dbReference type="NCBI Taxonomy" id="1968433"/>
    <lineage>
        <taxon>Bacteria</taxon>
        <taxon>Pseudomonadati</taxon>
        <taxon>Pseudomonadota</taxon>
        <taxon>Betaproteobacteria</taxon>
        <taxon>Burkholderiales</taxon>
        <taxon>Oxalobacteraceae</taxon>
        <taxon>Noviherbaspirillum</taxon>
    </lineage>
</organism>
<dbReference type="AlphaFoldDB" id="A0A254TCC5"/>
<dbReference type="EMBL" id="LSTO01000016">
    <property type="protein sequence ID" value="OWW18213.1"/>
    <property type="molecule type" value="Genomic_DNA"/>
</dbReference>
<proteinExistence type="predicted"/>
<dbReference type="OrthoDB" id="9804993at2"/>
<dbReference type="SUPFAM" id="SSF53474">
    <property type="entry name" value="alpha/beta-Hydrolases"/>
    <property type="match status" value="1"/>
</dbReference>
<dbReference type="Pfam" id="PF06821">
    <property type="entry name" value="Ser_hydrolase"/>
    <property type="match status" value="1"/>
</dbReference>